<reference evidence="10" key="1">
    <citation type="journal article" date="2020" name="Plant Biotechnol. J.">
        <title>The pomegranate (Punica granatum L.) draft genome dissects genetic divergence between soft- and hard-seeded cultivars.</title>
        <authorList>
            <person name="Luo X."/>
            <person name="Li H."/>
            <person name="Wu Z."/>
            <person name="Yao W."/>
            <person name="Zhao P."/>
            <person name="Cao D."/>
            <person name="Yu H."/>
            <person name="Li K."/>
            <person name="Poudel K."/>
            <person name="Zhao D."/>
            <person name="Zhang F."/>
            <person name="Xia X."/>
            <person name="Chen L."/>
            <person name="Wang Q."/>
            <person name="Jing D."/>
            <person name="Cao S."/>
        </authorList>
    </citation>
    <scope>NUCLEOTIDE SEQUENCE [LARGE SCALE GENOMIC DNA]</scope>
    <source>
        <strain evidence="10">cv. Tunisia</strain>
    </source>
</reference>
<feature type="domain" description="Oberon-like PHD finger" evidence="7">
    <location>
        <begin position="163"/>
        <end position="295"/>
    </location>
</feature>
<dbReference type="InterPro" id="IPR056034">
    <property type="entry name" value="DUF7615"/>
</dbReference>
<evidence type="ECO:0000256" key="1">
    <source>
        <dbReference type="ARBA" id="ARBA00004123"/>
    </source>
</evidence>
<feature type="region of interest" description="Disordered" evidence="6">
    <location>
        <begin position="1"/>
        <end position="43"/>
    </location>
</feature>
<dbReference type="GO" id="GO:0005634">
    <property type="term" value="C:nucleus"/>
    <property type="evidence" value="ECO:0007669"/>
    <property type="project" value="UniProtKB-SubCell"/>
</dbReference>
<feature type="domain" description="DUF7081" evidence="8">
    <location>
        <begin position="27"/>
        <end position="124"/>
    </location>
</feature>
<reference evidence="11" key="2">
    <citation type="submission" date="2025-08" db="UniProtKB">
        <authorList>
            <consortium name="RefSeq"/>
        </authorList>
    </citation>
    <scope>IDENTIFICATION</scope>
    <source>
        <tissue evidence="11">Leaf</tissue>
    </source>
</reference>
<dbReference type="Pfam" id="PF23299">
    <property type="entry name" value="DUF7081"/>
    <property type="match status" value="1"/>
</dbReference>
<evidence type="ECO:0000256" key="2">
    <source>
        <dbReference type="ARBA" id="ARBA00022723"/>
    </source>
</evidence>
<evidence type="ECO:0000259" key="7">
    <source>
        <dbReference type="Pfam" id="PF07227"/>
    </source>
</evidence>
<keyword evidence="3" id="KW-0863">Zinc-finger</keyword>
<comment type="subcellular location">
    <subcellularLocation>
        <location evidence="1">Nucleus</location>
    </subcellularLocation>
</comment>
<evidence type="ECO:0000256" key="3">
    <source>
        <dbReference type="ARBA" id="ARBA00022771"/>
    </source>
</evidence>
<evidence type="ECO:0000256" key="6">
    <source>
        <dbReference type="SAM" id="MobiDB-lite"/>
    </source>
</evidence>
<evidence type="ECO:0000256" key="4">
    <source>
        <dbReference type="ARBA" id="ARBA00022833"/>
    </source>
</evidence>
<dbReference type="InterPro" id="IPR055508">
    <property type="entry name" value="DUF7081"/>
</dbReference>
<dbReference type="GeneID" id="116207231"/>
<gene>
    <name evidence="11" type="primary">LOC116207231</name>
</gene>
<dbReference type="PANTHER" id="PTHR33345">
    <property type="entry name" value="ADAPTER PROTEIN, PUTATIVE-RELATED"/>
    <property type="match status" value="1"/>
</dbReference>
<sequence length="511" mass="56640">MDIDNPHEDKESSGHVSPVKENGHLPPVSPDTSGEGFPYAPENFPNPGDNWRWRVGKRVAITGNYYRDRYLYAPKSLKHLLPRNNLGANHGFASKPAVERFIKAEFPDADLNAFFASFSWKIPSKKLLLANGIPDRHTFFIVPCKENPEPSSSDPGPARCKAKNRTCISLSSESDQTTLPSMPCDICCSEPGFCRNCCCILCSKTVDSSHGGYSFIKCEALIGEENSICGHLAHLNCGLRAYTAGTVGGSIGLDAEYYCRRCDSRTELVSHVTKLYETCKSIDSQDEVEKVLNMGVSVLQGSQKTSAKLLLSNIYSALSKLKRGNSLEQIWGGDDTSVVPISCNGSNPTLPIKNGSPCQEDSENNNLAGATKQIREPSNDSNSLSSQIHYQKLDSEITRVLQAMKQAQESEYKMAEERLHAQKNYLYNLYQQLDLEYEISKLREQGLSSSGLVNSVSKRKDQIKREYQKLLEMMEVAKGFGKTSKEILREHFGLGLEENHAEVLAFLSNAV</sequence>
<evidence type="ECO:0000313" key="10">
    <source>
        <dbReference type="Proteomes" id="UP000515151"/>
    </source>
</evidence>
<feature type="domain" description="DUF7615" evidence="9">
    <location>
        <begin position="387"/>
        <end position="491"/>
    </location>
</feature>
<name>A0A6P8DHI0_PUNGR</name>
<keyword evidence="2" id="KW-0479">Metal-binding</keyword>
<dbReference type="GO" id="GO:0008270">
    <property type="term" value="F:zinc ion binding"/>
    <property type="evidence" value="ECO:0007669"/>
    <property type="project" value="UniProtKB-KW"/>
</dbReference>
<proteinExistence type="predicted"/>
<evidence type="ECO:0000259" key="8">
    <source>
        <dbReference type="Pfam" id="PF23299"/>
    </source>
</evidence>
<keyword evidence="5" id="KW-0539">Nucleus</keyword>
<evidence type="ECO:0000259" key="9">
    <source>
        <dbReference type="Pfam" id="PF24590"/>
    </source>
</evidence>
<accession>A0A6P8DHI0</accession>
<dbReference type="InterPro" id="IPR032881">
    <property type="entry name" value="Oberon-like_PHD"/>
</dbReference>
<evidence type="ECO:0000313" key="11">
    <source>
        <dbReference type="RefSeq" id="XP_031395990.1"/>
    </source>
</evidence>
<dbReference type="Proteomes" id="UP000515151">
    <property type="component" value="Chromosome 5"/>
</dbReference>
<evidence type="ECO:0000256" key="5">
    <source>
        <dbReference type="ARBA" id="ARBA00023242"/>
    </source>
</evidence>
<dbReference type="AlphaFoldDB" id="A0A6P8DHI0"/>
<organism evidence="10 11">
    <name type="scientific">Punica granatum</name>
    <name type="common">Pomegranate</name>
    <dbReference type="NCBI Taxonomy" id="22663"/>
    <lineage>
        <taxon>Eukaryota</taxon>
        <taxon>Viridiplantae</taxon>
        <taxon>Streptophyta</taxon>
        <taxon>Embryophyta</taxon>
        <taxon>Tracheophyta</taxon>
        <taxon>Spermatophyta</taxon>
        <taxon>Magnoliopsida</taxon>
        <taxon>eudicotyledons</taxon>
        <taxon>Gunneridae</taxon>
        <taxon>Pentapetalae</taxon>
        <taxon>rosids</taxon>
        <taxon>malvids</taxon>
        <taxon>Myrtales</taxon>
        <taxon>Lythraceae</taxon>
        <taxon>Punica</taxon>
    </lineage>
</organism>
<dbReference type="RefSeq" id="XP_031395990.1">
    <property type="nucleotide sequence ID" value="XM_031540130.1"/>
</dbReference>
<protein>
    <submittedName>
        <fullName evidence="11">Protein OBERON 4-like isoform X2</fullName>
    </submittedName>
</protein>
<keyword evidence="4" id="KW-0862">Zinc</keyword>
<feature type="compositionally biased region" description="Basic and acidic residues" evidence="6">
    <location>
        <begin position="1"/>
        <end position="13"/>
    </location>
</feature>
<keyword evidence="10" id="KW-1185">Reference proteome</keyword>
<dbReference type="PANTHER" id="PTHR33345:SF6">
    <property type="entry name" value="OS03G0747200 PROTEIN"/>
    <property type="match status" value="1"/>
</dbReference>
<dbReference type="OrthoDB" id="1852608at2759"/>
<dbReference type="Pfam" id="PF24590">
    <property type="entry name" value="DUF7615"/>
    <property type="match status" value="1"/>
</dbReference>
<dbReference type="Pfam" id="PF07227">
    <property type="entry name" value="PHD_Oberon"/>
    <property type="match status" value="1"/>
</dbReference>